<dbReference type="EMBL" id="MU794983">
    <property type="protein sequence ID" value="KAJ3813801.1"/>
    <property type="molecule type" value="Genomic_DNA"/>
</dbReference>
<keyword evidence="2" id="KW-1185">Reference proteome</keyword>
<evidence type="ECO:0000313" key="2">
    <source>
        <dbReference type="Proteomes" id="UP001163835"/>
    </source>
</evidence>
<accession>A0ACC1UB51</accession>
<comment type="caution">
    <text evidence="1">The sequence shown here is derived from an EMBL/GenBank/DDBJ whole genome shotgun (WGS) entry which is preliminary data.</text>
</comment>
<organism evidence="1 2">
    <name type="scientific">Lentinula aff. lateritia</name>
    <dbReference type="NCBI Taxonomy" id="2804960"/>
    <lineage>
        <taxon>Eukaryota</taxon>
        <taxon>Fungi</taxon>
        <taxon>Dikarya</taxon>
        <taxon>Basidiomycota</taxon>
        <taxon>Agaricomycotina</taxon>
        <taxon>Agaricomycetes</taxon>
        <taxon>Agaricomycetidae</taxon>
        <taxon>Agaricales</taxon>
        <taxon>Marasmiineae</taxon>
        <taxon>Omphalotaceae</taxon>
        <taxon>Lentinula</taxon>
    </lineage>
</organism>
<dbReference type="Proteomes" id="UP001163835">
    <property type="component" value="Unassembled WGS sequence"/>
</dbReference>
<name>A0ACC1UB51_9AGAR</name>
<reference evidence="1" key="1">
    <citation type="submission" date="2022-09" db="EMBL/GenBank/DDBJ databases">
        <title>A Global Phylogenomic Analysis of the Shiitake Genus Lentinula.</title>
        <authorList>
            <consortium name="DOE Joint Genome Institute"/>
            <person name="Sierra-Patev S."/>
            <person name="Min B."/>
            <person name="Naranjo-Ortiz M."/>
            <person name="Looney B."/>
            <person name="Konkel Z."/>
            <person name="Slot J.C."/>
            <person name="Sakamoto Y."/>
            <person name="Steenwyk J.L."/>
            <person name="Rokas A."/>
            <person name="Carro J."/>
            <person name="Camarero S."/>
            <person name="Ferreira P."/>
            <person name="Molpeceres G."/>
            <person name="Ruiz-Duenas F.J."/>
            <person name="Serrano A."/>
            <person name="Henrissat B."/>
            <person name="Drula E."/>
            <person name="Hughes K.W."/>
            <person name="Mata J.L."/>
            <person name="Ishikawa N.K."/>
            <person name="Vargas-Isla R."/>
            <person name="Ushijima S."/>
            <person name="Smith C.A."/>
            <person name="Ahrendt S."/>
            <person name="Andreopoulos W."/>
            <person name="He G."/>
            <person name="Labutti K."/>
            <person name="Lipzen A."/>
            <person name="Ng V."/>
            <person name="Riley R."/>
            <person name="Sandor L."/>
            <person name="Barry K."/>
            <person name="Martinez A.T."/>
            <person name="Xiao Y."/>
            <person name="Gibbons J.G."/>
            <person name="Terashima K."/>
            <person name="Grigoriev I.V."/>
            <person name="Hibbett D.S."/>
        </authorList>
    </citation>
    <scope>NUCLEOTIDE SEQUENCE</scope>
    <source>
        <strain evidence="1">TMI1499</strain>
    </source>
</reference>
<sequence>MVNHNGTNGIDNGTKPSDDELKKSLMLYAKKNLSIEMRLVYLKRDHGWTIGKETLRKFNKKFEVPSMRKPPPYAISKTLVCEKIVTDVRQKNGPNAIQWSLKIDGFLIPRDTIRQIIKEEAPESSQFRNPAMQKKKKLHGHLKDVGILEEAHGDGHEKLGHLALCMGGVGINIYGIRDHASGKILFLQVVPNDRDECTIGHVYLDLIEQNGLVIPLQMTVDGGIETGLMYASHYALRYAQYFSQSLHPIFVSLSSTANISIESIWSYWLKAMGYTLHDIIISGKDKGYFIVGNELHVNLFSWLWPRIVQHHLENFKEDFNSNKTRYQPNKVLPSGVSPEIVFDFPDRYGLHYMGCQVEQEAVTALRDGLPRSQKEVYSWVSEDFDHLAQEAYIAIGCPKLECDQGWAIFNKILCFLDL</sequence>
<proteinExistence type="predicted"/>
<evidence type="ECO:0000313" key="1">
    <source>
        <dbReference type="EMBL" id="KAJ3813801.1"/>
    </source>
</evidence>
<protein>
    <submittedName>
        <fullName evidence="1">Uncharacterized protein</fullName>
    </submittedName>
</protein>
<gene>
    <name evidence="1" type="ORF">F5876DRAFT_34263</name>
</gene>